<feature type="domain" description="Hantavirus glycoprotein Gc N-terminal" evidence="20">
    <location>
        <begin position="941"/>
        <end position="1265"/>
    </location>
</feature>
<evidence type="ECO:0000259" key="21">
    <source>
        <dbReference type="Pfam" id="PF07948"/>
    </source>
</evidence>
<organismHost>
    <name type="scientific">Rhipicephalus</name>
    <dbReference type="NCBI Taxonomy" id="34630"/>
</organismHost>
<evidence type="ECO:0000256" key="10">
    <source>
        <dbReference type="ARBA" id="ARBA00022844"/>
    </source>
</evidence>
<evidence type="ECO:0000259" key="22">
    <source>
        <dbReference type="Pfam" id="PF20682"/>
    </source>
</evidence>
<organismHost>
    <name type="scientific">Rhipicephalus decoloratus</name>
    <name type="common">African blue tick</name>
    <name type="synonym">Boophilus decoloratus</name>
    <dbReference type="NCBI Taxonomy" id="60189"/>
</organismHost>
<evidence type="ECO:0000256" key="16">
    <source>
        <dbReference type="ARBA" id="ARBA00023296"/>
    </source>
</evidence>
<name>A0A191KW91_DUGBV</name>
<dbReference type="EMBL" id="KU925456">
    <property type="protein sequence ID" value="AMT75393.1"/>
    <property type="molecule type" value="Viral_cRNA"/>
</dbReference>
<keyword evidence="19" id="KW-0812">Transmembrane</keyword>
<evidence type="ECO:0000256" key="18">
    <source>
        <dbReference type="SAM" id="MobiDB-lite"/>
    </source>
</evidence>
<sequence>MSKRVLIIAVVVCLVFTTQNQIAGNHTTANSGSPSTKEASSMPTVSDTPQTTTTSTAVSTTITATTTPTASWTTQSQYFNKTTQHHWREETMVSRNPTVLNRQRRASSVKELLNTKFLMLLGFIPKGEVNHLENACNREGKNCTELILKERIARFFSETEKESCYNTYLEKHLCSVSPEVSLTPYRVLGLREDILLKKIDRRIIRFEADSQRVTCLSASLLKPDVFIREQRIDAKPSNGPKIVPVDSVRCINLEANVDVRSNKLVIQSLMTTVKISLKNCKVVVNSRQCIHQQTGSGVIKVPKFEKQQGGTWSSYIAGVYTATIDLLDEKNQNCKLFTECIVKGRELVKGQSELKSFNIEVLLPRVMKTRRKLLAVTDGSTECNSGTQLIEGKSIEVHKQDIGGPGKKLTICNGTSVLDVPLDEGHGCYTINVITSKRACRPKNSKLQCSIDKELKPCDSGKCLSISQKGAGHIKVSRGKTILITECKEHCQIPVPTGKGDIMVDCSGGRQHYLEVNIVDIHCPNTKFLGGIMLYFCRMSSRPTVALLLGIWIGCGYILTCIFSFLLYHLILFFANCIKQCRKKGERLGEICVKCEQQTVNLMDQELHDLNCNFNLCPYCCNRMSDEGMSRHVGKCPKRLERLNEIELYLNYKRVPSCLRCMLSTSISVGIFLKRTTWLVVLLVLLGLAISPVQGAPAEVSNVKQDGDYSICYFIFGCLVTAALLLKVKRTNSNGIVVVVDSFGRCPYCNEFTDSLFEEVLHDTLCSLCVCPFCEKQALDLVTLEEHVKECYKVTTRKDIFKILGRKFTNALVRREKLFTTGLQLFINKTNVVVFALIMCFLLLLTGHNASAFDSGDLPDGIWEESSQLVKSCTQFCYIEEDVCYCPAENGVGRKLLFFNGLQNSVKRLSDSHKLLTSVSIDAPWGAINVESTWKPTLAASNIAMSWSSTDIKGEKVILSGRSTSIIKLKEKTGVMWELGSELASEKKKLLVSIMDFAQVYNSVFQYITGDRLLSEWPKAVCTGDCPHRCGCQTSTCMAKEWPHTRNWRCNPTWCWGIGTGCTCCGMDVERPFNKYLGVKWSTEYLRTEVLVCVEVTDEERHCEIVEAGTRFNIGPITITISDPQNIGSKLPESLMTVQEIDDSNFVDIMHVGNVISADNSCRLQSCTHGSAGDYQIYSTDSLIKDDHSSGLNLAVLDPKVNSSWLSWEGCDMDYYCNVGDWPTCTYTGVVTQNSESFSNLINIEKDYTQRFHFHSKRISAKGHTLQLDLKARPNQDGGEVTALIEVDGMELHSKTIRLSGIRLTGLKCSGCFSCTSGISCSVNAKLTSPDEFTLHLRSTSPNVVVAETSIIARKGPSATTSKFKVFSVRDTKKICFEVVEREYCKDCSPDELTTCTGVELEPPKDILLEHRGTIVQHQNDTCKSKIDCWSNSISSFASGIGDFFKHYIGSIAVGILGTVLPFALLILFFIYGDKMLWPFKVFCRPCRRCCRKNEGYNKLAEEEELRDIIRKFSKSGELINKDAKDKRTLARLFMSDNPKLKKEKKLSEIA</sequence>
<evidence type="ECO:0000256" key="3">
    <source>
        <dbReference type="ARBA" id="ARBA00004482"/>
    </source>
</evidence>
<comment type="subcellular location">
    <subcellularLocation>
        <location evidence="1">Host Golgi apparatus membrane</location>
        <topology evidence="1">Single-pass type I membrane protein</topology>
    </subcellularLocation>
    <subcellularLocation>
        <location evidence="3">Host endoplasmic reticulum membrane</location>
        <topology evidence="3">Single-pass type I membrane protein</topology>
    </subcellularLocation>
    <subcellularLocation>
        <location evidence="2">Virion membrane</location>
        <topology evidence="2">Single-pass membrane protein</topology>
    </subcellularLocation>
</comment>
<evidence type="ECO:0000256" key="12">
    <source>
        <dbReference type="ARBA" id="ARBA00023136"/>
    </source>
</evidence>
<keyword evidence="5" id="KW-1170">Fusion of virus membrane with host endosomal membrane</keyword>
<feature type="transmembrane region" description="Helical" evidence="19">
    <location>
        <begin position="707"/>
        <end position="726"/>
    </location>
</feature>
<evidence type="ECO:0000256" key="15">
    <source>
        <dbReference type="ARBA" id="ARBA00023184"/>
    </source>
</evidence>
<dbReference type="Pfam" id="PF07948">
    <property type="entry name" value="Nairovirus_GP38"/>
    <property type="match status" value="1"/>
</dbReference>
<evidence type="ECO:0000259" key="20">
    <source>
        <dbReference type="Pfam" id="PF01561"/>
    </source>
</evidence>
<evidence type="ECO:0000256" key="4">
    <source>
        <dbReference type="ARBA" id="ARBA00022506"/>
    </source>
</evidence>
<evidence type="ECO:0000259" key="24">
    <source>
        <dbReference type="Pfam" id="PF20728"/>
    </source>
</evidence>
<keyword evidence="7" id="KW-1162">Viral penetration into host cytoplasm</keyword>
<feature type="transmembrane region" description="Helical" evidence="19">
    <location>
        <begin position="825"/>
        <end position="845"/>
    </location>
</feature>
<dbReference type="InterPro" id="IPR048801">
    <property type="entry name" value="Gn_nairovirus"/>
</dbReference>
<organismHost>
    <name type="scientific">Rhipicephalus annulatus</name>
    <dbReference type="NCBI Taxonomy" id="34611"/>
</organismHost>
<feature type="region of interest" description="Disordered" evidence="18">
    <location>
        <begin position="24"/>
        <end position="66"/>
    </location>
</feature>
<evidence type="ECO:0000256" key="17">
    <source>
        <dbReference type="ARBA" id="ARBA00031199"/>
    </source>
</evidence>
<feature type="domain" description="GP38 nairovirus" evidence="21">
    <location>
        <begin position="115"/>
        <end position="363"/>
    </location>
</feature>
<keyword evidence="12 19" id="KW-0472">Membrane</keyword>
<feature type="domain" description="Glycoprotein Gc C-terminal bunyavirales" evidence="22">
    <location>
        <begin position="1267"/>
        <end position="1485"/>
    </location>
</feature>
<evidence type="ECO:0000256" key="13">
    <source>
        <dbReference type="ARBA" id="ARBA00023157"/>
    </source>
</evidence>
<keyword evidence="6" id="KW-0945">Host-virus interaction</keyword>
<evidence type="ECO:0000313" key="25">
    <source>
        <dbReference type="EMBL" id="AMT75393.1"/>
    </source>
</evidence>
<evidence type="ECO:0000259" key="23">
    <source>
        <dbReference type="Pfam" id="PF20726"/>
    </source>
</evidence>
<reference evidence="25" key="1">
    <citation type="journal article" date="2016" name="Viruses">
        <title>Genomic Characterization of the Genus Nairovirus (Family Bunyaviridae).</title>
        <authorList>
            <person name="Kuhn J.H."/>
            <person name="Wiley M.R."/>
            <person name="Rodriguez S.E."/>
            <person name="Bao Y."/>
            <person name="Prieto K."/>
            <person name="Travassos da Rosa A.P."/>
            <person name="Guzman H."/>
            <person name="Savji N."/>
            <person name="Ladner J.T."/>
            <person name="Tesh R.B."/>
            <person name="Wada J."/>
            <person name="Jahrling P.B."/>
            <person name="Bente D.A."/>
            <person name="Palacios G."/>
        </authorList>
    </citation>
    <scope>NUCLEOTIDE SEQUENCE</scope>
    <source>
        <strain evidence="25">Ib Ar 1792</strain>
    </source>
</reference>
<keyword evidence="9" id="KW-1040">Host Golgi apparatus</keyword>
<evidence type="ECO:0000256" key="1">
    <source>
        <dbReference type="ARBA" id="ARBA00004244"/>
    </source>
</evidence>
<dbReference type="GO" id="GO:0044167">
    <property type="term" value="C:host cell endoplasmic reticulum membrane"/>
    <property type="evidence" value="ECO:0007669"/>
    <property type="project" value="UniProtKB-SubCell"/>
</dbReference>
<feature type="domain" description="Structural glycoprotein Gn nairovirus" evidence="23">
    <location>
        <begin position="377"/>
        <end position="697"/>
    </location>
</feature>
<dbReference type="Pfam" id="PF20682">
    <property type="entry name" value="Hanta_Gc_C"/>
    <property type="match status" value="1"/>
</dbReference>
<dbReference type="Pfam" id="PF01561">
    <property type="entry name" value="Hanta_Gc_N"/>
    <property type="match status" value="1"/>
</dbReference>
<dbReference type="Pfam" id="PF20726">
    <property type="entry name" value="Nairovirus_Gn"/>
    <property type="match status" value="1"/>
</dbReference>
<keyword evidence="15" id="KW-1038">Host endoplasmic reticulum</keyword>
<dbReference type="GO" id="GO:0055036">
    <property type="term" value="C:virion membrane"/>
    <property type="evidence" value="ECO:0007669"/>
    <property type="project" value="UniProtKB-SubCell"/>
</dbReference>
<organismHost>
    <name type="scientific">Hyalomma rufipes</name>
    <name type="common">Tick</name>
    <name type="synonym">Hyalomma marginatum rufipes</name>
    <dbReference type="NCBI Taxonomy" id="72862"/>
</organismHost>
<keyword evidence="19" id="KW-1133">Transmembrane helix</keyword>
<dbReference type="Pfam" id="PF20728">
    <property type="entry name" value="Nairovirus_NSm"/>
    <property type="match status" value="1"/>
</dbReference>
<keyword evidence="4" id="KW-1168">Fusion of virus membrane with host membrane</keyword>
<protein>
    <recommendedName>
        <fullName evidence="17">M polyprotein</fullName>
    </recommendedName>
</protein>
<evidence type="ECO:0000256" key="2">
    <source>
        <dbReference type="ARBA" id="ARBA00004381"/>
    </source>
</evidence>
<dbReference type="GO" id="GO:0046718">
    <property type="term" value="P:symbiont entry into host cell"/>
    <property type="evidence" value="ECO:0007669"/>
    <property type="project" value="UniProtKB-KW"/>
</dbReference>
<evidence type="ECO:0000256" key="6">
    <source>
        <dbReference type="ARBA" id="ARBA00022581"/>
    </source>
</evidence>
<dbReference type="InterPro" id="IPR048791">
    <property type="entry name" value="Gc_C_bunya"/>
</dbReference>
<evidence type="ECO:0000256" key="9">
    <source>
        <dbReference type="ARBA" id="ARBA00022812"/>
    </source>
</evidence>
<feature type="transmembrane region" description="Helical" evidence="19">
    <location>
        <begin position="676"/>
        <end position="695"/>
    </location>
</feature>
<accession>A0A191KW91</accession>
<evidence type="ECO:0000256" key="19">
    <source>
        <dbReference type="SAM" id="Phobius"/>
    </source>
</evidence>
<evidence type="ECO:0000256" key="5">
    <source>
        <dbReference type="ARBA" id="ARBA00022510"/>
    </source>
</evidence>
<organismHost>
    <name type="scientific">Homo sapiens</name>
    <name type="common">Human</name>
    <dbReference type="NCBI Taxonomy" id="9606"/>
</organismHost>
<organismHost>
    <name type="scientific">Rhipicephalus geigyi</name>
    <dbReference type="NCBI Taxonomy" id="136141"/>
</organismHost>
<feature type="compositionally biased region" description="Polar residues" evidence="18">
    <location>
        <begin position="24"/>
        <end position="42"/>
    </location>
</feature>
<feature type="compositionally biased region" description="Low complexity" evidence="18">
    <location>
        <begin position="43"/>
        <end position="66"/>
    </location>
</feature>
<dbReference type="InterPro" id="IPR048796">
    <property type="entry name" value="NSm_dom_nairovirus"/>
</dbReference>
<evidence type="ECO:0000256" key="8">
    <source>
        <dbReference type="ARBA" id="ARBA00022804"/>
    </source>
</evidence>
<keyword evidence="10" id="KW-0946">Virion</keyword>
<keyword evidence="14" id="KW-0325">Glycoprotein</keyword>
<organism evidence="25">
    <name type="scientific">Dugbe virus</name>
    <dbReference type="NCBI Taxonomy" id="3052514"/>
    <lineage>
        <taxon>Viruses</taxon>
        <taxon>Riboviria</taxon>
        <taxon>Orthornavirae</taxon>
        <taxon>Negarnaviricota</taxon>
        <taxon>Polyploviricotina</taxon>
        <taxon>Bunyaviricetes</taxon>
        <taxon>Hareavirales</taxon>
        <taxon>Nairoviridae</taxon>
        <taxon>Orthonairovirus</taxon>
    </lineage>
</organism>
<feature type="domain" description="Non-Structural protein M" evidence="24">
    <location>
        <begin position="704"/>
        <end position="804"/>
    </location>
</feature>
<dbReference type="InterPro" id="IPR048529">
    <property type="entry name" value="GP38_nairovirus"/>
</dbReference>
<feature type="transmembrane region" description="Helical" evidence="19">
    <location>
        <begin position="545"/>
        <end position="578"/>
    </location>
</feature>
<keyword evidence="13" id="KW-1015">Disulfide bond</keyword>
<proteinExistence type="predicted"/>
<dbReference type="Gene3D" id="1.10.8.1320">
    <property type="match status" value="2"/>
</dbReference>
<keyword evidence="16" id="KW-1160">Virus entry into host cell</keyword>
<organismHost>
    <name type="scientific">Amblyomma variegatum</name>
    <name type="common">Tropical bont tick</name>
    <dbReference type="NCBI Taxonomy" id="34610"/>
</organismHost>
<keyword evidence="11" id="KW-1043">Host membrane</keyword>
<evidence type="ECO:0000256" key="14">
    <source>
        <dbReference type="ARBA" id="ARBA00023180"/>
    </source>
</evidence>
<dbReference type="GO" id="GO:0039654">
    <property type="term" value="P:fusion of virus membrane with host endosome membrane"/>
    <property type="evidence" value="ECO:0007669"/>
    <property type="project" value="UniProtKB-KW"/>
</dbReference>
<organismHost>
    <name type="scientific">Hyalomma truncatum</name>
    <dbReference type="NCBI Taxonomy" id="72855"/>
</organismHost>
<feature type="transmembrane region" description="Helical" evidence="19">
    <location>
        <begin position="1448"/>
        <end position="1472"/>
    </location>
</feature>
<evidence type="ECO:0000256" key="7">
    <source>
        <dbReference type="ARBA" id="ARBA00022595"/>
    </source>
</evidence>
<dbReference type="InterPro" id="IPR002532">
    <property type="entry name" value="Hanta_Gc_N"/>
</dbReference>
<dbReference type="GO" id="GO:0019062">
    <property type="term" value="P:virion attachment to host cell"/>
    <property type="evidence" value="ECO:0007669"/>
    <property type="project" value="UniProtKB-KW"/>
</dbReference>
<dbReference type="GO" id="GO:0044178">
    <property type="term" value="C:host cell Golgi membrane"/>
    <property type="evidence" value="ECO:0007669"/>
    <property type="project" value="UniProtKB-SubCell"/>
</dbReference>
<evidence type="ECO:0000256" key="11">
    <source>
        <dbReference type="ARBA" id="ARBA00022870"/>
    </source>
</evidence>
<keyword evidence="8" id="KW-1161">Viral attachment to host cell</keyword>